<name>A0AAN8MIW4_9PEZI</name>
<dbReference type="Pfam" id="PF00271">
    <property type="entry name" value="Helicase_C"/>
    <property type="match status" value="1"/>
</dbReference>
<evidence type="ECO:0000256" key="16">
    <source>
        <dbReference type="RuleBase" id="RU365068"/>
    </source>
</evidence>
<evidence type="ECO:0000256" key="2">
    <source>
        <dbReference type="ARBA" id="ARBA00022517"/>
    </source>
</evidence>
<feature type="domain" description="Helicase ATP-binding" evidence="18">
    <location>
        <begin position="70"/>
        <end position="265"/>
    </location>
</feature>
<keyword evidence="9" id="KW-0175">Coiled coil</keyword>
<feature type="compositionally biased region" description="Basic and acidic residues" evidence="17">
    <location>
        <begin position="558"/>
        <end position="578"/>
    </location>
</feature>
<dbReference type="GO" id="GO:0016787">
    <property type="term" value="F:hydrolase activity"/>
    <property type="evidence" value="ECO:0007669"/>
    <property type="project" value="UniProtKB-KW"/>
</dbReference>
<dbReference type="InterPro" id="IPR000629">
    <property type="entry name" value="RNA-helicase_DEAD-box_CS"/>
</dbReference>
<organism evidence="21 22">
    <name type="scientific">Orbilia javanica</name>
    <dbReference type="NCBI Taxonomy" id="47235"/>
    <lineage>
        <taxon>Eukaryota</taxon>
        <taxon>Fungi</taxon>
        <taxon>Dikarya</taxon>
        <taxon>Ascomycota</taxon>
        <taxon>Pezizomycotina</taxon>
        <taxon>Orbiliomycetes</taxon>
        <taxon>Orbiliales</taxon>
        <taxon>Orbiliaceae</taxon>
        <taxon>Orbilia</taxon>
    </lineage>
</organism>
<keyword evidence="4 15" id="KW-0547">Nucleotide-binding</keyword>
<comment type="subcellular location">
    <subcellularLocation>
        <location evidence="1">Nucleus</location>
        <location evidence="1">Nucleolus</location>
    </subcellularLocation>
</comment>
<evidence type="ECO:0000256" key="17">
    <source>
        <dbReference type="SAM" id="MobiDB-lite"/>
    </source>
</evidence>
<comment type="subunit">
    <text evidence="13">Component of pre-60S ribosomal complexes.</text>
</comment>
<dbReference type="SUPFAM" id="SSF52540">
    <property type="entry name" value="P-loop containing nucleoside triphosphate hydrolases"/>
    <property type="match status" value="2"/>
</dbReference>
<dbReference type="EMBL" id="JAVHNR010000007">
    <property type="protein sequence ID" value="KAK6336675.1"/>
    <property type="molecule type" value="Genomic_DNA"/>
</dbReference>
<comment type="caution">
    <text evidence="21">The sequence shown here is derived from an EMBL/GenBank/DDBJ whole genome shotgun (WGS) entry which is preliminary data.</text>
</comment>
<dbReference type="Proteomes" id="UP001313282">
    <property type="component" value="Unassembled WGS sequence"/>
</dbReference>
<comment type="function">
    <text evidence="16">RNA helicase.</text>
</comment>
<dbReference type="GO" id="GO:0006364">
    <property type="term" value="P:rRNA processing"/>
    <property type="evidence" value="ECO:0007669"/>
    <property type="project" value="UniProtKB-KW"/>
</dbReference>
<dbReference type="InterPro" id="IPR011545">
    <property type="entry name" value="DEAD/DEAH_box_helicase_dom"/>
</dbReference>
<keyword evidence="7 15" id="KW-0067">ATP-binding</keyword>
<comment type="domain">
    <text evidence="16">The Q motif is unique to and characteristic of the DEAD box family of RNA helicases and controls ATP binding and hydrolysis.</text>
</comment>
<dbReference type="CDD" id="cd18787">
    <property type="entry name" value="SF2_C_DEAD"/>
    <property type="match status" value="1"/>
</dbReference>
<sequence length="648" mass="73270">MRQVFAAASHNPPPFTIMPSKSKSKSKPSSTTSSVEKQLWTSLTTLSPWLLDAVATMGFTKMTPVQASTIPLFLGNKDVVVEAVTGSGKTLAFLIPIIERLVRSKETRGKGFLEGIVISPTRELATQIYGVCEGLLKFWPVTEGSDGDGDSAAVPCPIRPQLLVGGSNTTPQKDLKLFLSNSTNLIIATPGRLNDLLQSDYVRTSSFDVLVLDEADRLLDLGFKETLMKILARLPKQRRTGLFSASVTDAVEGVMGWVGVRNGVRINVKVRDHKDEEKRTPVSLDIGYIPVRASEKLFWIPRIIESLPLPPQKTIVYFSTCHAVDYFAHLLPAILPAYFKVIALHGRQSSVNRGKNFEEFVGSTGVTMLLTTDVAARGLDVPEVDLVIQLDAPQDPKQFMHRCGRSGRAGRRGKAVLLLTKGREEDYVGFMKVRKTPMRLIPDSEIQVPEEKDIRVGLEKLRRVVRGDRAVYEKGMQGFVSWVRSYKAHVTSSIFRIEDVDWSEAGRGWALLKMPKMPELKEVTDIDLMLKEDVDVDGIKFKDKAREKQRQEGLQYRQTEEFQEKMQKEKEQRLENKKKNLAWSGKQESKEQREDKRERKRKRKDAEKYSKMTEEEKKDADELQEMIRQVKKSKQDEGEEDEGEEEDD</sequence>
<comment type="function">
    <text evidence="11">ATP-binding RNA helicase involved in the biogenesis of 60S ribosomal subunits. Binds 90S pre-ribosomal particles and dissociates from pre-60S ribosomal particles after processing of 27SB pre-rRNA. Required for the normal formation of 18S rRNA through the processing of pre-rRNAs at sites A0, A1 and A2, and the normal formation of 25S and 5.8S rRNAs through the processing of pre-rRNAs at sites C1 and C2.</text>
</comment>
<dbReference type="SMART" id="SM00487">
    <property type="entry name" value="DEXDc"/>
    <property type="match status" value="1"/>
</dbReference>
<dbReference type="Pfam" id="PF23681">
    <property type="entry name" value="CTT_SPB4"/>
    <property type="match status" value="1"/>
</dbReference>
<dbReference type="EC" id="3.6.4.13" evidence="16"/>
<dbReference type="AlphaFoldDB" id="A0AAN8MIW4"/>
<comment type="catalytic activity">
    <reaction evidence="16">
        <text>ATP + H2O = ADP + phosphate + H(+)</text>
        <dbReference type="Rhea" id="RHEA:13065"/>
        <dbReference type="ChEBI" id="CHEBI:15377"/>
        <dbReference type="ChEBI" id="CHEBI:15378"/>
        <dbReference type="ChEBI" id="CHEBI:30616"/>
        <dbReference type="ChEBI" id="CHEBI:43474"/>
        <dbReference type="ChEBI" id="CHEBI:456216"/>
        <dbReference type="EC" id="3.6.4.13"/>
    </reaction>
</comment>
<keyword evidence="10" id="KW-0539">Nucleus</keyword>
<evidence type="ECO:0000256" key="3">
    <source>
        <dbReference type="ARBA" id="ARBA00022552"/>
    </source>
</evidence>
<dbReference type="GO" id="GO:0003724">
    <property type="term" value="F:RNA helicase activity"/>
    <property type="evidence" value="ECO:0007669"/>
    <property type="project" value="UniProtKB-EC"/>
</dbReference>
<dbReference type="GO" id="GO:0005730">
    <property type="term" value="C:nucleolus"/>
    <property type="evidence" value="ECO:0007669"/>
    <property type="project" value="UniProtKB-SubCell"/>
</dbReference>
<gene>
    <name evidence="21" type="primary">SPB4</name>
    <name evidence="21" type="ORF">TWF718_009468</name>
</gene>
<keyword evidence="3" id="KW-0698">rRNA processing</keyword>
<keyword evidence="2" id="KW-0690">Ribosome biogenesis</keyword>
<evidence type="ECO:0000256" key="10">
    <source>
        <dbReference type="ARBA" id="ARBA00023242"/>
    </source>
</evidence>
<feature type="compositionally biased region" description="Basic and acidic residues" evidence="17">
    <location>
        <begin position="604"/>
        <end position="621"/>
    </location>
</feature>
<dbReference type="PANTHER" id="PTHR24031">
    <property type="entry name" value="RNA HELICASE"/>
    <property type="match status" value="1"/>
</dbReference>
<evidence type="ECO:0000259" key="18">
    <source>
        <dbReference type="PROSITE" id="PS51192"/>
    </source>
</evidence>
<keyword evidence="5 15" id="KW-0378">Hydrolase</keyword>
<dbReference type="InterPro" id="IPR001650">
    <property type="entry name" value="Helicase_C-like"/>
</dbReference>
<evidence type="ECO:0000256" key="4">
    <source>
        <dbReference type="ARBA" id="ARBA00022741"/>
    </source>
</evidence>
<feature type="short sequence motif" description="Q motif" evidence="14">
    <location>
        <begin position="39"/>
        <end position="67"/>
    </location>
</feature>
<feature type="domain" description="DEAD-box RNA helicase Q" evidence="20">
    <location>
        <begin position="39"/>
        <end position="67"/>
    </location>
</feature>
<evidence type="ECO:0000313" key="22">
    <source>
        <dbReference type="Proteomes" id="UP001313282"/>
    </source>
</evidence>
<keyword evidence="22" id="KW-1185">Reference proteome</keyword>
<dbReference type="PROSITE" id="PS51195">
    <property type="entry name" value="Q_MOTIF"/>
    <property type="match status" value="1"/>
</dbReference>
<evidence type="ECO:0000256" key="5">
    <source>
        <dbReference type="ARBA" id="ARBA00022801"/>
    </source>
</evidence>
<feature type="domain" description="Helicase C-terminal" evidence="19">
    <location>
        <begin position="299"/>
        <end position="462"/>
    </location>
</feature>
<keyword evidence="8 16" id="KW-0694">RNA-binding</keyword>
<evidence type="ECO:0000259" key="19">
    <source>
        <dbReference type="PROSITE" id="PS51194"/>
    </source>
</evidence>
<protein>
    <recommendedName>
        <fullName evidence="16">ATP-dependent RNA helicase</fullName>
        <ecNumber evidence="16">3.6.4.13</ecNumber>
    </recommendedName>
</protein>
<dbReference type="GO" id="GO:0003723">
    <property type="term" value="F:RNA binding"/>
    <property type="evidence" value="ECO:0007669"/>
    <property type="project" value="UniProtKB-UniRule"/>
</dbReference>
<feature type="region of interest" description="Disordered" evidence="17">
    <location>
        <begin position="547"/>
        <end position="648"/>
    </location>
</feature>
<feature type="region of interest" description="Disordered" evidence="17">
    <location>
        <begin position="1"/>
        <end position="34"/>
    </location>
</feature>
<evidence type="ECO:0000256" key="6">
    <source>
        <dbReference type="ARBA" id="ARBA00022806"/>
    </source>
</evidence>
<comment type="similarity">
    <text evidence="12">Belongs to the DEAD box helicase family. DDX55/SPB4 subfamily.</text>
</comment>
<evidence type="ECO:0000256" key="15">
    <source>
        <dbReference type="RuleBase" id="RU000492"/>
    </source>
</evidence>
<evidence type="ECO:0000256" key="12">
    <source>
        <dbReference type="ARBA" id="ARBA00038002"/>
    </source>
</evidence>
<evidence type="ECO:0000256" key="14">
    <source>
        <dbReference type="PROSITE-ProRule" id="PRU00552"/>
    </source>
</evidence>
<dbReference type="Pfam" id="PF13959">
    <property type="entry name" value="CTE_SPB4"/>
    <property type="match status" value="1"/>
</dbReference>
<evidence type="ECO:0000256" key="11">
    <source>
        <dbReference type="ARBA" id="ARBA00037566"/>
    </source>
</evidence>
<evidence type="ECO:0000256" key="7">
    <source>
        <dbReference type="ARBA" id="ARBA00022840"/>
    </source>
</evidence>
<accession>A0AAN8MIW4</accession>
<evidence type="ECO:0000256" key="8">
    <source>
        <dbReference type="ARBA" id="ARBA00022884"/>
    </source>
</evidence>
<proteinExistence type="inferred from homology"/>
<feature type="compositionally biased region" description="Basic and acidic residues" evidence="17">
    <location>
        <begin position="587"/>
        <end position="597"/>
    </location>
</feature>
<dbReference type="SMART" id="SM00490">
    <property type="entry name" value="HELICc"/>
    <property type="match status" value="1"/>
</dbReference>
<dbReference type="InterPro" id="IPR056330">
    <property type="entry name" value="CTT_SPB4"/>
</dbReference>
<dbReference type="InterPro" id="IPR027417">
    <property type="entry name" value="P-loop_NTPase"/>
</dbReference>
<dbReference type="CDD" id="cd17960">
    <property type="entry name" value="DEADc_DDX55"/>
    <property type="match status" value="1"/>
</dbReference>
<dbReference type="InterPro" id="IPR014001">
    <property type="entry name" value="Helicase_ATP-bd"/>
</dbReference>
<dbReference type="PROSITE" id="PS51194">
    <property type="entry name" value="HELICASE_CTER"/>
    <property type="match status" value="1"/>
</dbReference>
<evidence type="ECO:0000256" key="1">
    <source>
        <dbReference type="ARBA" id="ARBA00004604"/>
    </source>
</evidence>
<reference evidence="21 22" key="1">
    <citation type="submission" date="2019-10" db="EMBL/GenBank/DDBJ databases">
        <authorList>
            <person name="Palmer J.M."/>
        </authorList>
    </citation>
    <scope>NUCLEOTIDE SEQUENCE [LARGE SCALE GENOMIC DNA]</scope>
    <source>
        <strain evidence="21 22">TWF718</strain>
    </source>
</reference>
<dbReference type="Gene3D" id="3.40.50.300">
    <property type="entry name" value="P-loop containing nucleotide triphosphate hydrolases"/>
    <property type="match status" value="2"/>
</dbReference>
<feature type="compositionally biased region" description="Acidic residues" evidence="17">
    <location>
        <begin position="637"/>
        <end position="648"/>
    </location>
</feature>
<evidence type="ECO:0000313" key="21">
    <source>
        <dbReference type="EMBL" id="KAK6336675.1"/>
    </source>
</evidence>
<evidence type="ECO:0000259" key="20">
    <source>
        <dbReference type="PROSITE" id="PS51195"/>
    </source>
</evidence>
<dbReference type="InterPro" id="IPR014014">
    <property type="entry name" value="RNA_helicase_DEAD_Q_motif"/>
</dbReference>
<dbReference type="SMART" id="SM01178">
    <property type="entry name" value="DUF4217"/>
    <property type="match status" value="1"/>
</dbReference>
<evidence type="ECO:0000256" key="9">
    <source>
        <dbReference type="ARBA" id="ARBA00023054"/>
    </source>
</evidence>
<evidence type="ECO:0000256" key="13">
    <source>
        <dbReference type="ARBA" id="ARBA00038757"/>
    </source>
</evidence>
<dbReference type="PROSITE" id="PS51192">
    <property type="entry name" value="HELICASE_ATP_BIND_1"/>
    <property type="match status" value="1"/>
</dbReference>
<dbReference type="Pfam" id="PF00270">
    <property type="entry name" value="DEAD"/>
    <property type="match status" value="1"/>
</dbReference>
<dbReference type="PROSITE" id="PS00039">
    <property type="entry name" value="DEAD_ATP_HELICASE"/>
    <property type="match status" value="1"/>
</dbReference>
<dbReference type="InterPro" id="IPR025313">
    <property type="entry name" value="SPB4-like_CTE"/>
</dbReference>
<dbReference type="GO" id="GO:0005524">
    <property type="term" value="F:ATP binding"/>
    <property type="evidence" value="ECO:0007669"/>
    <property type="project" value="UniProtKB-UniRule"/>
</dbReference>
<keyword evidence="6 15" id="KW-0347">Helicase</keyword>